<accession>A0A9X1ZYS1</accession>
<gene>
    <name evidence="2" type="ORF">L5014_35030</name>
</gene>
<dbReference type="Proteomes" id="UP001139308">
    <property type="component" value="Unassembled WGS sequence"/>
</dbReference>
<proteinExistence type="predicted"/>
<evidence type="ECO:0008006" key="4">
    <source>
        <dbReference type="Google" id="ProtNLM"/>
    </source>
</evidence>
<protein>
    <recommendedName>
        <fullName evidence="4">Fis family transcriptional regulator</fullName>
    </recommendedName>
</protein>
<feature type="region of interest" description="Disordered" evidence="1">
    <location>
        <begin position="138"/>
        <end position="157"/>
    </location>
</feature>
<evidence type="ECO:0000256" key="1">
    <source>
        <dbReference type="SAM" id="MobiDB-lite"/>
    </source>
</evidence>
<organism evidence="2 3">
    <name type="scientific">Paraburkholderia tagetis</name>
    <dbReference type="NCBI Taxonomy" id="2913261"/>
    <lineage>
        <taxon>Bacteria</taxon>
        <taxon>Pseudomonadati</taxon>
        <taxon>Pseudomonadota</taxon>
        <taxon>Betaproteobacteria</taxon>
        <taxon>Burkholderiales</taxon>
        <taxon>Burkholderiaceae</taxon>
        <taxon>Paraburkholderia</taxon>
    </lineage>
</organism>
<dbReference type="RefSeq" id="WP_238468465.1">
    <property type="nucleotide sequence ID" value="NZ_JAKLJA010000061.1"/>
</dbReference>
<reference evidence="2" key="1">
    <citation type="submission" date="2022-01" db="EMBL/GenBank/DDBJ databases">
        <title>Genome sequence and assembly of Parabukholderia sp. RG36.</title>
        <authorList>
            <person name="Chhetri G."/>
        </authorList>
    </citation>
    <scope>NUCLEOTIDE SEQUENCE</scope>
    <source>
        <strain evidence="2">RG36</strain>
    </source>
</reference>
<keyword evidence="3" id="KW-1185">Reference proteome</keyword>
<comment type="caution">
    <text evidence="2">The sequence shown here is derived from an EMBL/GenBank/DDBJ whole genome shotgun (WGS) entry which is preliminary data.</text>
</comment>
<name>A0A9X1ZYS1_9BURK</name>
<dbReference type="EMBL" id="JAKLJA010000061">
    <property type="protein sequence ID" value="MCG5078483.1"/>
    <property type="molecule type" value="Genomic_DNA"/>
</dbReference>
<evidence type="ECO:0000313" key="2">
    <source>
        <dbReference type="EMBL" id="MCG5078483.1"/>
    </source>
</evidence>
<evidence type="ECO:0000313" key="3">
    <source>
        <dbReference type="Proteomes" id="UP001139308"/>
    </source>
</evidence>
<dbReference type="AlphaFoldDB" id="A0A9X1ZYS1"/>
<sequence length="157" mass="17771">MPNRKPQRQSAARVKTLLLPMARKEAATLILRTRLILERLRSGETDRSQINHLLQICLITAFVTRAGYGQLAIELFGRVERELGELLVEFDDAQRCACRDTLVEAITQVVNEYDRMLGAVRLEIFARASDHLERLMAAATNDEPSSTNVRKSPVNPR</sequence>